<sequence>MSSSDRNVRDVIHLLLEVIPEDQTLLREKIIEFNDTTIKTTAPRHKEKWNQAPEHMNGIYFQELGYILEDNTGKIDTDWKRNLVKVFANQE</sequence>
<dbReference type="AlphaFoldDB" id="A0A6C0K1T3"/>
<name>A0A6C0K1T3_9ZZZZ</name>
<proteinExistence type="predicted"/>
<dbReference type="EMBL" id="MN740770">
    <property type="protein sequence ID" value="QHU10637.1"/>
    <property type="molecule type" value="Genomic_DNA"/>
</dbReference>
<protein>
    <submittedName>
        <fullName evidence="1">Uncharacterized protein</fullName>
    </submittedName>
</protein>
<accession>A0A6C0K1T3</accession>
<organism evidence="1">
    <name type="scientific">viral metagenome</name>
    <dbReference type="NCBI Taxonomy" id="1070528"/>
    <lineage>
        <taxon>unclassified sequences</taxon>
        <taxon>metagenomes</taxon>
        <taxon>organismal metagenomes</taxon>
    </lineage>
</organism>
<evidence type="ECO:0000313" key="1">
    <source>
        <dbReference type="EMBL" id="QHU10637.1"/>
    </source>
</evidence>
<reference evidence="1" key="1">
    <citation type="journal article" date="2020" name="Nature">
        <title>Giant virus diversity and host interactions through global metagenomics.</title>
        <authorList>
            <person name="Schulz F."/>
            <person name="Roux S."/>
            <person name="Paez-Espino D."/>
            <person name="Jungbluth S."/>
            <person name="Walsh D.A."/>
            <person name="Denef V.J."/>
            <person name="McMahon K.D."/>
            <person name="Konstantinidis K.T."/>
            <person name="Eloe-Fadrosh E.A."/>
            <person name="Kyrpides N.C."/>
            <person name="Woyke T."/>
        </authorList>
    </citation>
    <scope>NUCLEOTIDE SEQUENCE</scope>
    <source>
        <strain evidence="1">GVMAG-S-1101165-83</strain>
    </source>
</reference>